<name>A0A6V6Y4D4_9FIRM</name>
<protein>
    <submittedName>
        <fullName evidence="6">D-alanine--D-alanine ligase</fullName>
        <ecNumber evidence="6">6.3.2.4</ecNumber>
    </submittedName>
</protein>
<evidence type="ECO:0000256" key="4">
    <source>
        <dbReference type="SAM" id="MobiDB-lite"/>
    </source>
</evidence>
<keyword evidence="3" id="KW-0067">ATP-binding</keyword>
<feature type="compositionally biased region" description="Basic and acidic residues" evidence="4">
    <location>
        <begin position="433"/>
        <end position="448"/>
    </location>
</feature>
<keyword evidence="3" id="KW-0547">Nucleotide-binding</keyword>
<dbReference type="Proteomes" id="UP000586454">
    <property type="component" value="Unassembled WGS sequence"/>
</dbReference>
<feature type="compositionally biased region" description="Basic and acidic residues" evidence="4">
    <location>
        <begin position="311"/>
        <end position="377"/>
    </location>
</feature>
<evidence type="ECO:0000256" key="3">
    <source>
        <dbReference type="PROSITE-ProRule" id="PRU00409"/>
    </source>
</evidence>
<proteinExistence type="inferred from homology"/>
<feature type="compositionally biased region" description="Basic and acidic residues" evidence="4">
    <location>
        <begin position="386"/>
        <end position="410"/>
    </location>
</feature>
<reference evidence="6 7" key="1">
    <citation type="submission" date="2020-06" db="EMBL/GenBank/DDBJ databases">
        <authorList>
            <person name="Criscuolo A."/>
        </authorList>
    </citation>
    <scope>NUCLEOTIDE SEQUENCE [LARGE SCALE GENOMIC DNA]</scope>
    <source>
        <strain evidence="6">1804121828</strain>
    </source>
</reference>
<organism evidence="6 7">
    <name type="scientific">Aedoeadaptatus nemausensis</name>
    <dbReference type="NCBI Taxonomy" id="2582829"/>
    <lineage>
        <taxon>Bacteria</taxon>
        <taxon>Bacillati</taxon>
        <taxon>Bacillota</taxon>
        <taxon>Tissierellia</taxon>
        <taxon>Tissierellales</taxon>
        <taxon>Peptoniphilaceae</taxon>
        <taxon>Aedoeadaptatus</taxon>
    </lineage>
</organism>
<keyword evidence="7" id="KW-1185">Reference proteome</keyword>
<gene>
    <name evidence="6" type="primary">ddl</name>
    <name evidence="6" type="ORF">PEPNEM18_01160</name>
</gene>
<keyword evidence="2 6" id="KW-0436">Ligase</keyword>
<dbReference type="EC" id="6.3.2.4" evidence="6"/>
<dbReference type="EMBL" id="CAIJCS010000019">
    <property type="protein sequence ID" value="CAC9932049.1"/>
    <property type="molecule type" value="Genomic_DNA"/>
</dbReference>
<dbReference type="RefSeq" id="WP_180500168.1">
    <property type="nucleotide sequence ID" value="NZ_CAIJCS010000019.1"/>
</dbReference>
<dbReference type="SUPFAM" id="SSF56059">
    <property type="entry name" value="Glutathione synthetase ATP-binding domain-like"/>
    <property type="match status" value="1"/>
</dbReference>
<dbReference type="AlphaFoldDB" id="A0A6V6Y4D4"/>
<dbReference type="PANTHER" id="PTHR23132:SF23">
    <property type="entry name" value="D-ALANINE--D-ALANINE LIGASE B"/>
    <property type="match status" value="1"/>
</dbReference>
<feature type="region of interest" description="Disordered" evidence="4">
    <location>
        <begin position="422"/>
        <end position="448"/>
    </location>
</feature>
<dbReference type="GO" id="GO:0046872">
    <property type="term" value="F:metal ion binding"/>
    <property type="evidence" value="ECO:0007669"/>
    <property type="project" value="InterPro"/>
</dbReference>
<feature type="region of interest" description="Disordered" evidence="4">
    <location>
        <begin position="462"/>
        <end position="484"/>
    </location>
</feature>
<feature type="domain" description="ATP-grasp" evidence="5">
    <location>
        <begin position="109"/>
        <end position="299"/>
    </location>
</feature>
<dbReference type="PANTHER" id="PTHR23132">
    <property type="entry name" value="D-ALANINE--D-ALANINE LIGASE"/>
    <property type="match status" value="1"/>
</dbReference>
<dbReference type="Gene3D" id="3.40.50.20">
    <property type="match status" value="1"/>
</dbReference>
<dbReference type="Pfam" id="PF07478">
    <property type="entry name" value="Dala_Dala_lig_C"/>
    <property type="match status" value="1"/>
</dbReference>
<dbReference type="InterPro" id="IPR011761">
    <property type="entry name" value="ATP-grasp"/>
</dbReference>
<sequence>MRIGIIKDNYRIDSLSEDLLKQKEKEQEKVARAMEEALSEYDVIDYIFDEHLGDKLKEDKIDLVLNLAKGNLDPNDDGELPSLLNSLDIAYAGSNAMGMGIASDVSLLTAILTRNDIPHPKMGVAENPVALSGLSVEYPSVVMNNSSDLLDSREEGSLVVSGEELFEEATPRFAKGEELLVMESLEGQDVLVAVLGNGDEKEVLPPLALVEAPERGEGIYAAPADLKDTPVNEAKAVAAKVFDLLQLRDYGIIAMRVNDKKVYVYGVDSAPDFHPDGPLAAAAKEEGKNYDELIQKIVDIAVKREGLKNDGKKGDVDALREKRHKEQEEARKKAREDYRHRMKQEAKRSIDDFQDEAKRKSAEYKAKASRESDRFKDNAQSAMDSAEAKAYEWRDRASDAMDDAETKAYEWRDRAEDKAYELKDSAEATAQDAKNKAEEFKRRAAQKKDDTVDYLVRYAEEAEEAERRENDAPEVNDNAVYGAVNGGSADARYRALERRVHALEERLRLLENR</sequence>
<evidence type="ECO:0000259" key="5">
    <source>
        <dbReference type="PROSITE" id="PS50975"/>
    </source>
</evidence>
<feature type="region of interest" description="Disordered" evidence="4">
    <location>
        <begin position="311"/>
        <end position="410"/>
    </location>
</feature>
<dbReference type="GO" id="GO:0008716">
    <property type="term" value="F:D-alanine-D-alanine ligase activity"/>
    <property type="evidence" value="ECO:0007669"/>
    <property type="project" value="UniProtKB-EC"/>
</dbReference>
<evidence type="ECO:0000256" key="2">
    <source>
        <dbReference type="ARBA" id="ARBA00022598"/>
    </source>
</evidence>
<dbReference type="Gene3D" id="3.30.470.20">
    <property type="entry name" value="ATP-grasp fold, B domain"/>
    <property type="match status" value="1"/>
</dbReference>
<dbReference type="InterPro" id="IPR011095">
    <property type="entry name" value="Dala_Dala_lig_C"/>
</dbReference>
<comment type="similarity">
    <text evidence="1">Belongs to the D-alanine--D-alanine ligase family.</text>
</comment>
<evidence type="ECO:0000256" key="1">
    <source>
        <dbReference type="ARBA" id="ARBA00010871"/>
    </source>
</evidence>
<dbReference type="GO" id="GO:0005524">
    <property type="term" value="F:ATP binding"/>
    <property type="evidence" value="ECO:0007669"/>
    <property type="project" value="UniProtKB-UniRule"/>
</dbReference>
<evidence type="ECO:0000313" key="6">
    <source>
        <dbReference type="EMBL" id="CAC9932049.1"/>
    </source>
</evidence>
<evidence type="ECO:0000313" key="7">
    <source>
        <dbReference type="Proteomes" id="UP000586454"/>
    </source>
</evidence>
<dbReference type="PROSITE" id="PS50975">
    <property type="entry name" value="ATP_GRASP"/>
    <property type="match status" value="1"/>
</dbReference>
<accession>A0A6V6Y4D4</accession>
<comment type="caution">
    <text evidence="6">The sequence shown here is derived from an EMBL/GenBank/DDBJ whole genome shotgun (WGS) entry which is preliminary data.</text>
</comment>